<evidence type="ECO:0000259" key="1">
    <source>
        <dbReference type="PROSITE" id="PS51379"/>
    </source>
</evidence>
<name>A0ABU9BBI8_9BURK</name>
<sequence length="130" mass="14094">MWRTPDADERRVILLEPAAPPQPRPGAPCNGCGVCCTWAPCPLGVLLSLRLRGRCRMLRWNAEAGRYHCGALAPTAAPAADRPTARSASAHRSPARLLIGLRTRWVRRWIAAGEGCDCTLQRVTPDGDGT</sequence>
<evidence type="ECO:0000313" key="2">
    <source>
        <dbReference type="EMBL" id="MEK8027266.1"/>
    </source>
</evidence>
<dbReference type="PROSITE" id="PS51379">
    <property type="entry name" value="4FE4S_FER_2"/>
    <property type="match status" value="1"/>
</dbReference>
<comment type="caution">
    <text evidence="2">The sequence shown here is derived from an EMBL/GenBank/DDBJ whole genome shotgun (WGS) entry which is preliminary data.</text>
</comment>
<keyword evidence="3" id="KW-1185">Reference proteome</keyword>
<feature type="domain" description="4Fe-4S ferredoxin-type" evidence="1">
    <location>
        <begin position="19"/>
        <end position="52"/>
    </location>
</feature>
<dbReference type="Proteomes" id="UP001368500">
    <property type="component" value="Unassembled WGS sequence"/>
</dbReference>
<reference evidence="2 3" key="1">
    <citation type="submission" date="2024-04" db="EMBL/GenBank/DDBJ databases">
        <title>Novel species of the genus Ideonella isolated from streams.</title>
        <authorList>
            <person name="Lu H."/>
        </authorList>
    </citation>
    <scope>NUCLEOTIDE SEQUENCE [LARGE SCALE GENOMIC DNA]</scope>
    <source>
        <strain evidence="2 3">BYS139W</strain>
    </source>
</reference>
<gene>
    <name evidence="2" type="ORF">AACH11_14975</name>
</gene>
<evidence type="ECO:0000313" key="3">
    <source>
        <dbReference type="Proteomes" id="UP001368500"/>
    </source>
</evidence>
<organism evidence="2 3">
    <name type="scientific">Pseudaquabacterium rugosum</name>
    <dbReference type="NCBI Taxonomy" id="2984194"/>
    <lineage>
        <taxon>Bacteria</taxon>
        <taxon>Pseudomonadati</taxon>
        <taxon>Pseudomonadota</taxon>
        <taxon>Betaproteobacteria</taxon>
        <taxon>Burkholderiales</taxon>
        <taxon>Sphaerotilaceae</taxon>
        <taxon>Pseudaquabacterium</taxon>
    </lineage>
</organism>
<dbReference type="RefSeq" id="WP_341375043.1">
    <property type="nucleotide sequence ID" value="NZ_JBBUTF010000013.1"/>
</dbReference>
<dbReference type="EMBL" id="JBBUTF010000013">
    <property type="protein sequence ID" value="MEK8027266.1"/>
    <property type="molecule type" value="Genomic_DNA"/>
</dbReference>
<dbReference type="InterPro" id="IPR017896">
    <property type="entry name" value="4Fe4S_Fe-S-bd"/>
</dbReference>
<protein>
    <recommendedName>
        <fullName evidence="1">4Fe-4S ferredoxin-type domain-containing protein</fullName>
    </recommendedName>
</protein>
<accession>A0ABU9BBI8</accession>
<proteinExistence type="predicted"/>